<feature type="non-terminal residue" evidence="1">
    <location>
        <position position="1"/>
    </location>
</feature>
<protein>
    <submittedName>
        <fullName evidence="1">Uncharacterized protein</fullName>
    </submittedName>
</protein>
<dbReference type="Proteomes" id="UP000027120">
    <property type="component" value="Unassembled WGS sequence"/>
</dbReference>
<organism evidence="1 2">
    <name type="scientific">Citrus sinensis</name>
    <name type="common">Sweet orange</name>
    <name type="synonym">Citrus aurantium var. sinensis</name>
    <dbReference type="NCBI Taxonomy" id="2711"/>
    <lineage>
        <taxon>Eukaryota</taxon>
        <taxon>Viridiplantae</taxon>
        <taxon>Streptophyta</taxon>
        <taxon>Embryophyta</taxon>
        <taxon>Tracheophyta</taxon>
        <taxon>Spermatophyta</taxon>
        <taxon>Magnoliopsida</taxon>
        <taxon>eudicotyledons</taxon>
        <taxon>Gunneridae</taxon>
        <taxon>Pentapetalae</taxon>
        <taxon>rosids</taxon>
        <taxon>malvids</taxon>
        <taxon>Sapindales</taxon>
        <taxon>Rutaceae</taxon>
        <taxon>Aurantioideae</taxon>
        <taxon>Citrus</taxon>
    </lineage>
</organism>
<evidence type="ECO:0000313" key="2">
    <source>
        <dbReference type="Proteomes" id="UP000027120"/>
    </source>
</evidence>
<evidence type="ECO:0000313" key="1">
    <source>
        <dbReference type="EMBL" id="KDO81518.1"/>
    </source>
</evidence>
<proteinExistence type="predicted"/>
<reference evidence="1 2" key="1">
    <citation type="submission" date="2014-04" db="EMBL/GenBank/DDBJ databases">
        <authorList>
            <consortium name="International Citrus Genome Consortium"/>
            <person name="Gmitter F."/>
            <person name="Chen C."/>
            <person name="Farmerie W."/>
            <person name="Harkins T."/>
            <person name="Desany B."/>
            <person name="Mohiuddin M."/>
            <person name="Kodira C."/>
            <person name="Borodovsky M."/>
            <person name="Lomsadze A."/>
            <person name="Burns P."/>
            <person name="Jenkins J."/>
            <person name="Prochnik S."/>
            <person name="Shu S."/>
            <person name="Chapman J."/>
            <person name="Pitluck S."/>
            <person name="Schmutz J."/>
            <person name="Rokhsar D."/>
        </authorList>
    </citation>
    <scope>NUCLEOTIDE SEQUENCE</scope>
</reference>
<dbReference type="AlphaFoldDB" id="A0A067GP60"/>
<accession>A0A067GP60</accession>
<dbReference type="EMBL" id="KK784876">
    <property type="protein sequence ID" value="KDO81518.1"/>
    <property type="molecule type" value="Genomic_DNA"/>
</dbReference>
<gene>
    <name evidence="1" type="ORF">CISIN_1g0142401mg</name>
</gene>
<sequence>GRNVGHYAVNVDDDEV</sequence>
<keyword evidence="2" id="KW-1185">Reference proteome</keyword>
<name>A0A067GP60_CITSI</name>